<comment type="subcellular location">
    <subcellularLocation>
        <location evidence="1">Cell membrane</location>
        <topology evidence="1">Peripheral membrane protein</topology>
    </subcellularLocation>
</comment>
<name>A0A4Y3UHL3_9MICO</name>
<dbReference type="Pfam" id="PF04464">
    <property type="entry name" value="Glyphos_transf"/>
    <property type="match status" value="1"/>
</dbReference>
<dbReference type="InterPro" id="IPR043149">
    <property type="entry name" value="TagF_N"/>
</dbReference>
<evidence type="ECO:0000256" key="3">
    <source>
        <dbReference type="ARBA" id="ARBA00022475"/>
    </source>
</evidence>
<dbReference type="GO" id="GO:0005886">
    <property type="term" value="C:plasma membrane"/>
    <property type="evidence" value="ECO:0007669"/>
    <property type="project" value="UniProtKB-SubCell"/>
</dbReference>
<keyword evidence="4 7" id="KW-0808">Transferase</keyword>
<dbReference type="GO" id="GO:0047355">
    <property type="term" value="F:CDP-glycerol glycerophosphotransferase activity"/>
    <property type="evidence" value="ECO:0007669"/>
    <property type="project" value="InterPro"/>
</dbReference>
<keyword evidence="6" id="KW-0472">Membrane</keyword>
<keyword evidence="5" id="KW-0777">Teichoic acid biosynthesis</keyword>
<dbReference type="InterPro" id="IPR051612">
    <property type="entry name" value="Teichoic_Acid_Biosynth"/>
</dbReference>
<keyword evidence="8" id="KW-1185">Reference proteome</keyword>
<comment type="similarity">
    <text evidence="2">Belongs to the CDP-glycerol glycerophosphotransferase family.</text>
</comment>
<dbReference type="PANTHER" id="PTHR37316">
    <property type="entry name" value="TEICHOIC ACID GLYCEROL-PHOSPHATE PRIMASE"/>
    <property type="match status" value="1"/>
</dbReference>
<comment type="caution">
    <text evidence="7">The sequence shown here is derived from an EMBL/GenBank/DDBJ whole genome shotgun (WGS) entry which is preliminary data.</text>
</comment>
<keyword evidence="3" id="KW-1003">Cell membrane</keyword>
<evidence type="ECO:0000313" key="7">
    <source>
        <dbReference type="EMBL" id="TQN00782.1"/>
    </source>
</evidence>
<protein>
    <submittedName>
        <fullName evidence="7">CDP-glycerol glycerophosphotransferase (TagB/SpsB family)</fullName>
    </submittedName>
</protein>
<evidence type="ECO:0000313" key="8">
    <source>
        <dbReference type="Proteomes" id="UP000319804"/>
    </source>
</evidence>
<dbReference type="RefSeq" id="WP_141379227.1">
    <property type="nucleotide sequence ID" value="NZ_BJNA01000004.1"/>
</dbReference>
<dbReference type="InterPro" id="IPR007554">
    <property type="entry name" value="Glycerophosphate_synth"/>
</dbReference>
<accession>A0A4Y3UHL3</accession>
<dbReference type="PANTHER" id="PTHR37316:SF3">
    <property type="entry name" value="TEICHOIC ACID GLYCEROL-PHOSPHATE TRANSFERASE"/>
    <property type="match status" value="1"/>
</dbReference>
<dbReference type="Proteomes" id="UP000319804">
    <property type="component" value="Unassembled WGS sequence"/>
</dbReference>
<sequence length="491" mass="54344">MTITARIDDTDVATAVLVLSGPGARPTAVTLEGRRARVDGALTGRGVTWTARLPLAVSRWGGPRLPLPSGEYRLRVTGDGGAEAPVEATIGETMTSTVRVSLHDGMLTVRPPIDPAYDSGEGQAALERRYATRPGGLENAVFFESFYGRNASCNPRAIDRELARVAPGVTRYWSVVDLSVEVPEGAVPVIEGSPQWWRARGGARLLVVNDWLRRRYERRAGQVVLQTWHGTPLKRLALHRPGFDPRRALAVVRESRRWNVLLAQNPYGARIMRKAYAFLRRPVWVEGYPRNDVLRTGDGRATRQALGIDPAERVILYAPTWRDDRDELIDDLDPARLAADTGAVVLVRGHSRTILPGRDAQGTRVIDVTAYPDMSELLVVADALVTDYSSVMFDYTATGKPIFFFTPDLAHYREQLRGFYFDLVAHAPGPLTTTQEELTAALANEGIPAAHVDHYADWRARFNLRDDGHAAERVVARILDQGFVDRDGSTR</sequence>
<dbReference type="OrthoDB" id="8549922at2"/>
<dbReference type="EMBL" id="VFPS01000001">
    <property type="protein sequence ID" value="TQN00782.1"/>
    <property type="molecule type" value="Genomic_DNA"/>
</dbReference>
<reference evidence="7 8" key="1">
    <citation type="submission" date="2019-06" db="EMBL/GenBank/DDBJ databases">
        <title>Sequencing the genomes of 1000 actinobacteria strains.</title>
        <authorList>
            <person name="Klenk H.-P."/>
        </authorList>
    </citation>
    <scope>NUCLEOTIDE SEQUENCE [LARGE SCALE GENOMIC DNA]</scope>
    <source>
        <strain evidence="7 8">DSM 20427</strain>
    </source>
</reference>
<dbReference type="Gene3D" id="3.40.50.12580">
    <property type="match status" value="1"/>
</dbReference>
<evidence type="ECO:0000256" key="2">
    <source>
        <dbReference type="ARBA" id="ARBA00010488"/>
    </source>
</evidence>
<gene>
    <name evidence="7" type="ORF">FHX68_0902</name>
</gene>
<dbReference type="AlphaFoldDB" id="A0A4Y3UHL3"/>
<dbReference type="InterPro" id="IPR043148">
    <property type="entry name" value="TagF_C"/>
</dbReference>
<dbReference type="Gene3D" id="3.40.50.11820">
    <property type="match status" value="1"/>
</dbReference>
<evidence type="ECO:0000256" key="4">
    <source>
        <dbReference type="ARBA" id="ARBA00022679"/>
    </source>
</evidence>
<evidence type="ECO:0000256" key="1">
    <source>
        <dbReference type="ARBA" id="ARBA00004202"/>
    </source>
</evidence>
<evidence type="ECO:0000256" key="5">
    <source>
        <dbReference type="ARBA" id="ARBA00022944"/>
    </source>
</evidence>
<dbReference type="SUPFAM" id="SSF53756">
    <property type="entry name" value="UDP-Glycosyltransferase/glycogen phosphorylase"/>
    <property type="match status" value="1"/>
</dbReference>
<proteinExistence type="inferred from homology"/>
<evidence type="ECO:0000256" key="6">
    <source>
        <dbReference type="ARBA" id="ARBA00023136"/>
    </source>
</evidence>
<organism evidence="7 8">
    <name type="scientific">Microbacterium lacticum</name>
    <dbReference type="NCBI Taxonomy" id="33885"/>
    <lineage>
        <taxon>Bacteria</taxon>
        <taxon>Bacillati</taxon>
        <taxon>Actinomycetota</taxon>
        <taxon>Actinomycetes</taxon>
        <taxon>Micrococcales</taxon>
        <taxon>Microbacteriaceae</taxon>
        <taxon>Microbacterium</taxon>
    </lineage>
</organism>
<dbReference type="GO" id="GO:0019350">
    <property type="term" value="P:teichoic acid biosynthetic process"/>
    <property type="evidence" value="ECO:0007669"/>
    <property type="project" value="UniProtKB-KW"/>
</dbReference>